<keyword evidence="4" id="KW-1185">Reference proteome</keyword>
<dbReference type="EMBL" id="FXXI01000014">
    <property type="protein sequence ID" value="SMS02930.1"/>
    <property type="molecule type" value="Genomic_DNA"/>
</dbReference>
<dbReference type="RefSeq" id="WP_087482925.1">
    <property type="nucleotide sequence ID" value="NZ_AP024884.1"/>
</dbReference>
<dbReference type="AlphaFoldDB" id="A0A1Y6J1H0"/>
<name>A0A1Y6J1H0_9VIBR</name>
<dbReference type="EMBL" id="JAWRCO010000002">
    <property type="protein sequence ID" value="MDW6005304.1"/>
    <property type="molecule type" value="Genomic_DNA"/>
</dbReference>
<evidence type="ECO:0000313" key="3">
    <source>
        <dbReference type="Proteomes" id="UP000196125"/>
    </source>
</evidence>
<dbReference type="OrthoDB" id="5916374at2"/>
<dbReference type="Proteomes" id="UP001283366">
    <property type="component" value="Unassembled WGS sequence"/>
</dbReference>
<reference evidence="2 3" key="1">
    <citation type="submission" date="2017-05" db="EMBL/GenBank/DDBJ databases">
        <authorList>
            <person name="Song R."/>
            <person name="Chenine A.L."/>
            <person name="Ruprecht R.M."/>
        </authorList>
    </citation>
    <scope>NUCLEOTIDE SEQUENCE [LARGE SCALE GENOMIC DNA]</scope>
    <source>
        <strain evidence="2 3">CECT 7927</strain>
    </source>
</reference>
<evidence type="ECO:0000313" key="1">
    <source>
        <dbReference type="EMBL" id="MDW6005304.1"/>
    </source>
</evidence>
<protein>
    <submittedName>
        <fullName evidence="1">AraC family transcriptional regulator</fullName>
    </submittedName>
</protein>
<gene>
    <name evidence="1" type="ORF">SBX37_20770</name>
    <name evidence="2" type="ORF">VIM7927_04292</name>
</gene>
<dbReference type="Proteomes" id="UP000196125">
    <property type="component" value="Unassembled WGS sequence"/>
</dbReference>
<reference evidence="1 4" key="2">
    <citation type="submission" date="2023-11" db="EMBL/GenBank/DDBJ databases">
        <title>Plant-associative lifestyle of Vibrio porteresiae and its evolutionary dynamics.</title>
        <authorList>
            <person name="Rameshkumar N."/>
            <person name="Kirti K."/>
        </authorList>
    </citation>
    <scope>NUCLEOTIDE SEQUENCE [LARGE SCALE GENOMIC DNA]</scope>
    <source>
        <strain evidence="1 4">MSSRF38</strain>
    </source>
</reference>
<evidence type="ECO:0000313" key="4">
    <source>
        <dbReference type="Proteomes" id="UP001283366"/>
    </source>
</evidence>
<proteinExistence type="predicted"/>
<organism evidence="2 3">
    <name type="scientific">Vibrio mangrovi</name>
    <dbReference type="NCBI Taxonomy" id="474394"/>
    <lineage>
        <taxon>Bacteria</taxon>
        <taxon>Pseudomonadati</taxon>
        <taxon>Pseudomonadota</taxon>
        <taxon>Gammaproteobacteria</taxon>
        <taxon>Vibrionales</taxon>
        <taxon>Vibrionaceae</taxon>
        <taxon>Vibrio</taxon>
    </lineage>
</organism>
<sequence length="205" mass="23436">MHYAIQAESVTTDYLQMTSRKRSLKHVFLLVRQGMVLFKLGKYEYAAEAGQAIWIPFQCLHALTIFPGTQLTRIEFSARLNYDFPQQAGYVEPGTLCQALLERLQQCTRQTAVYPHLLGVLTDEVLRFRPELRENSFTRLLQQWQTQHPAPVDGIPPEIHLTLLLREAQKKMQSGAKAAQIADQLFDGQLAHFQQLRQSLLGLTS</sequence>
<accession>A0A1Y6J1H0</accession>
<evidence type="ECO:0000313" key="2">
    <source>
        <dbReference type="EMBL" id="SMS02930.1"/>
    </source>
</evidence>